<keyword evidence="2" id="KW-0863">Zinc-finger</keyword>
<dbReference type="PANTHER" id="PTHR43948">
    <property type="entry name" value="DNAJ HOMOLOG SUBFAMILY B"/>
    <property type="match status" value="1"/>
</dbReference>
<evidence type="ECO:0000256" key="1">
    <source>
        <dbReference type="ARBA" id="ARBA00022737"/>
    </source>
</evidence>
<evidence type="ECO:0000313" key="5">
    <source>
        <dbReference type="EMBL" id="HGS05390.1"/>
    </source>
</evidence>
<dbReference type="PROSITE" id="PS00636">
    <property type="entry name" value="DNAJ_1"/>
    <property type="match status" value="1"/>
</dbReference>
<dbReference type="GO" id="GO:0044183">
    <property type="term" value="F:protein folding chaperone"/>
    <property type="evidence" value="ECO:0007669"/>
    <property type="project" value="TreeGrafter"/>
</dbReference>
<dbReference type="PANTHER" id="PTHR43948:SF10">
    <property type="entry name" value="MRJ, ISOFORM E"/>
    <property type="match status" value="1"/>
</dbReference>
<proteinExistence type="predicted"/>
<dbReference type="InterPro" id="IPR001623">
    <property type="entry name" value="DnaJ_domain"/>
</dbReference>
<sequence length="127" mass="14585">MTTRKDYYKILGVPRDATPEEIKKKYRKIALKYHPDRNPGNKEAEEKFKEAAEAYEVLRDPEKRRLYDAYGHEGVSSTGFTGFRSQSDRIFAHCWVVSASPCPVCHMLKSSQSSLWKCVDEVSPPRG</sequence>
<dbReference type="AlphaFoldDB" id="A0A7V4G8Q2"/>
<keyword evidence="2" id="KW-0479">Metal-binding</keyword>
<dbReference type="FunFam" id="1.10.287.110:FF:000034">
    <property type="entry name" value="Chaperone protein DnaJ"/>
    <property type="match status" value="1"/>
</dbReference>
<evidence type="ECO:0000256" key="2">
    <source>
        <dbReference type="ARBA" id="ARBA00022771"/>
    </source>
</evidence>
<feature type="domain" description="J" evidence="4">
    <location>
        <begin position="6"/>
        <end position="71"/>
    </location>
</feature>
<dbReference type="GO" id="GO:0051087">
    <property type="term" value="F:protein-folding chaperone binding"/>
    <property type="evidence" value="ECO:0007669"/>
    <property type="project" value="TreeGrafter"/>
</dbReference>
<dbReference type="Pfam" id="PF00226">
    <property type="entry name" value="DnaJ"/>
    <property type="match status" value="1"/>
</dbReference>
<dbReference type="InterPro" id="IPR036869">
    <property type="entry name" value="J_dom_sf"/>
</dbReference>
<keyword evidence="3" id="KW-0143">Chaperone</keyword>
<dbReference type="GO" id="GO:0008270">
    <property type="term" value="F:zinc ion binding"/>
    <property type="evidence" value="ECO:0007669"/>
    <property type="project" value="UniProtKB-KW"/>
</dbReference>
<protein>
    <recommendedName>
        <fullName evidence="4">J domain-containing protein</fullName>
    </recommendedName>
</protein>
<dbReference type="SUPFAM" id="SSF46565">
    <property type="entry name" value="Chaperone J-domain"/>
    <property type="match status" value="1"/>
</dbReference>
<keyword evidence="1" id="KW-0677">Repeat</keyword>
<dbReference type="GO" id="GO:0051082">
    <property type="term" value="F:unfolded protein binding"/>
    <property type="evidence" value="ECO:0007669"/>
    <property type="project" value="TreeGrafter"/>
</dbReference>
<organism evidence="5">
    <name type="scientific">Desulfobacca acetoxidans</name>
    <dbReference type="NCBI Taxonomy" id="60893"/>
    <lineage>
        <taxon>Bacteria</taxon>
        <taxon>Pseudomonadati</taxon>
        <taxon>Thermodesulfobacteriota</taxon>
        <taxon>Desulfobaccia</taxon>
        <taxon>Desulfobaccales</taxon>
        <taxon>Desulfobaccaceae</taxon>
        <taxon>Desulfobacca</taxon>
    </lineage>
</organism>
<accession>A0A7V4G8Q2</accession>
<comment type="caution">
    <text evidence="5">The sequence shown here is derived from an EMBL/GenBank/DDBJ whole genome shotgun (WGS) entry which is preliminary data.</text>
</comment>
<dbReference type="PROSITE" id="PS50076">
    <property type="entry name" value="DNAJ_2"/>
    <property type="match status" value="1"/>
</dbReference>
<keyword evidence="2" id="KW-0862">Zinc</keyword>
<dbReference type="PRINTS" id="PR00625">
    <property type="entry name" value="JDOMAIN"/>
</dbReference>
<dbReference type="Gene3D" id="1.10.287.110">
    <property type="entry name" value="DnaJ domain"/>
    <property type="match status" value="1"/>
</dbReference>
<dbReference type="InterPro" id="IPR018253">
    <property type="entry name" value="DnaJ_domain_CS"/>
</dbReference>
<dbReference type="CDD" id="cd06257">
    <property type="entry name" value="DnaJ"/>
    <property type="match status" value="1"/>
</dbReference>
<name>A0A7V4G8Q2_9BACT</name>
<evidence type="ECO:0000256" key="3">
    <source>
        <dbReference type="ARBA" id="ARBA00023186"/>
    </source>
</evidence>
<gene>
    <name evidence="5" type="ORF">ENT08_06590</name>
</gene>
<evidence type="ECO:0000259" key="4">
    <source>
        <dbReference type="PROSITE" id="PS50076"/>
    </source>
</evidence>
<dbReference type="SMART" id="SM00271">
    <property type="entry name" value="DnaJ"/>
    <property type="match status" value="1"/>
</dbReference>
<dbReference type="GO" id="GO:0005737">
    <property type="term" value="C:cytoplasm"/>
    <property type="evidence" value="ECO:0007669"/>
    <property type="project" value="TreeGrafter"/>
</dbReference>
<dbReference type="EMBL" id="DSXI01000387">
    <property type="protein sequence ID" value="HGS05390.1"/>
    <property type="molecule type" value="Genomic_DNA"/>
</dbReference>
<reference evidence="5" key="1">
    <citation type="journal article" date="2020" name="mSystems">
        <title>Genome- and Community-Level Interaction Insights into Carbon Utilization and Element Cycling Functions of Hydrothermarchaeota in Hydrothermal Sediment.</title>
        <authorList>
            <person name="Zhou Z."/>
            <person name="Liu Y."/>
            <person name="Xu W."/>
            <person name="Pan J."/>
            <person name="Luo Z.H."/>
            <person name="Li M."/>
        </authorList>
    </citation>
    <scope>NUCLEOTIDE SEQUENCE [LARGE SCALE GENOMIC DNA]</scope>
    <source>
        <strain evidence="5">SpSt-548</strain>
    </source>
</reference>